<keyword evidence="7 14" id="KW-0547">Nucleotide-binding</keyword>
<comment type="catalytic activity">
    <reaction evidence="13 14">
        <text>UDP-N-acetyl-alpha-D-muramate + L-alanine + ATP = UDP-N-acetyl-alpha-D-muramoyl-L-alanine + ADP + phosphate + H(+)</text>
        <dbReference type="Rhea" id="RHEA:23372"/>
        <dbReference type="ChEBI" id="CHEBI:15378"/>
        <dbReference type="ChEBI" id="CHEBI:30616"/>
        <dbReference type="ChEBI" id="CHEBI:43474"/>
        <dbReference type="ChEBI" id="CHEBI:57972"/>
        <dbReference type="ChEBI" id="CHEBI:70757"/>
        <dbReference type="ChEBI" id="CHEBI:83898"/>
        <dbReference type="ChEBI" id="CHEBI:456216"/>
        <dbReference type="EC" id="6.3.2.8"/>
    </reaction>
</comment>
<dbReference type="Gene3D" id="3.90.190.20">
    <property type="entry name" value="Mur ligase, C-terminal domain"/>
    <property type="match status" value="1"/>
</dbReference>
<evidence type="ECO:0000256" key="12">
    <source>
        <dbReference type="ARBA" id="ARBA00023316"/>
    </source>
</evidence>
<organism evidence="18 19">
    <name type="scientific">Hydrogenoanaerobacterium saccharovorans</name>
    <dbReference type="NCBI Taxonomy" id="474960"/>
    <lineage>
        <taxon>Bacteria</taxon>
        <taxon>Bacillati</taxon>
        <taxon>Bacillota</taxon>
        <taxon>Clostridia</taxon>
        <taxon>Eubacteriales</taxon>
        <taxon>Oscillospiraceae</taxon>
        <taxon>Hydrogenoanaerobacterium</taxon>
    </lineage>
</organism>
<dbReference type="InterPro" id="IPR005758">
    <property type="entry name" value="UDP-N-AcMur_Ala_ligase_MurC"/>
</dbReference>
<evidence type="ECO:0000259" key="17">
    <source>
        <dbReference type="Pfam" id="PF08245"/>
    </source>
</evidence>
<comment type="subcellular location">
    <subcellularLocation>
        <location evidence="1 14">Cytoplasm</location>
    </subcellularLocation>
</comment>
<evidence type="ECO:0000256" key="5">
    <source>
        <dbReference type="ARBA" id="ARBA00022598"/>
    </source>
</evidence>
<dbReference type="InterPro" id="IPR036615">
    <property type="entry name" value="Mur_ligase_C_dom_sf"/>
</dbReference>
<evidence type="ECO:0000256" key="13">
    <source>
        <dbReference type="ARBA" id="ARBA00047833"/>
    </source>
</evidence>
<evidence type="ECO:0000256" key="9">
    <source>
        <dbReference type="ARBA" id="ARBA00022960"/>
    </source>
</evidence>
<dbReference type="EMBL" id="JACSNR010000007">
    <property type="protein sequence ID" value="MBM6923576.1"/>
    <property type="molecule type" value="Genomic_DNA"/>
</dbReference>
<keyword evidence="11 14" id="KW-0131">Cell cycle</keyword>
<keyword evidence="12 14" id="KW-0961">Cell wall biogenesis/degradation</keyword>
<comment type="similarity">
    <text evidence="14">Belongs to the MurCDEF family.</text>
</comment>
<keyword evidence="19" id="KW-1185">Reference proteome</keyword>
<dbReference type="SUPFAM" id="SSF53623">
    <property type="entry name" value="MurD-like peptide ligases, catalytic domain"/>
    <property type="match status" value="1"/>
</dbReference>
<evidence type="ECO:0000256" key="14">
    <source>
        <dbReference type="HAMAP-Rule" id="MF_00046"/>
    </source>
</evidence>
<feature type="domain" description="Mur ligase C-terminal" evidence="16">
    <location>
        <begin position="318"/>
        <end position="443"/>
    </location>
</feature>
<evidence type="ECO:0000259" key="15">
    <source>
        <dbReference type="Pfam" id="PF01225"/>
    </source>
</evidence>
<reference evidence="18 19" key="1">
    <citation type="journal article" date="2021" name="Sci. Rep.">
        <title>The distribution of antibiotic resistance genes in chicken gut microbiota commensals.</title>
        <authorList>
            <person name="Juricova H."/>
            <person name="Matiasovicova J."/>
            <person name="Kubasova T."/>
            <person name="Cejkova D."/>
            <person name="Rychlik I."/>
        </authorList>
    </citation>
    <scope>NUCLEOTIDE SEQUENCE [LARGE SCALE GENOMIC DNA]</scope>
    <source>
        <strain evidence="18 19">An564</strain>
    </source>
</reference>
<comment type="caution">
    <text evidence="18">The sequence shown here is derived from an EMBL/GenBank/DDBJ whole genome shotgun (WGS) entry which is preliminary data.</text>
</comment>
<dbReference type="InterPro" id="IPR000713">
    <property type="entry name" value="Mur_ligase_N"/>
</dbReference>
<comment type="function">
    <text evidence="14">Cell wall formation.</text>
</comment>
<evidence type="ECO:0000256" key="7">
    <source>
        <dbReference type="ARBA" id="ARBA00022741"/>
    </source>
</evidence>
<dbReference type="HAMAP" id="MF_00046">
    <property type="entry name" value="MurC"/>
    <property type="match status" value="1"/>
</dbReference>
<dbReference type="Pfam" id="PF01225">
    <property type="entry name" value="Mur_ligase"/>
    <property type="match status" value="1"/>
</dbReference>
<evidence type="ECO:0000256" key="2">
    <source>
        <dbReference type="ARBA" id="ARBA00004752"/>
    </source>
</evidence>
<sequence>MNTVSDTNILKGKQHIHFIGIGGSGMYPLVQILAAAGYHITGSDNNPTDTVDAERKLGISVTIGQKPENIEGADLIVYTAAILPDNPELVAAKASGVPMLERAELLGLLSENYADCIAVSGTHGKTTTTSMITQVLMGAGKDPTAVIGGKLPIIGGSGRAGQSEIMVCEACEFSDHYQHIAPGYAVILNVDADHLDYFGTLENIIASFRRFASKASKAIIANLDDANTMKAVEGLPVRIITFGHTSEADYYPENIRVSESRTVYDLMSGGRKLTEVVLNIPGVHNVSNSLAAAAACFEQGVTPEEFARELEGFHGAKRRFEIHGENMGITIADDYAHHPRELEVTLQAAKTMHYNEVWAVFQPFTYSRTKMLMDDFARVLPIADHVVMSEIMGSREVNTYGVYTKDLADKIPGSVWFNTFEEITEYVMNHAKPGDLVITLGCGDVNKCAKMMMEYHR</sequence>
<evidence type="ECO:0000256" key="4">
    <source>
        <dbReference type="ARBA" id="ARBA00022490"/>
    </source>
</evidence>
<feature type="binding site" evidence="14">
    <location>
        <begin position="121"/>
        <end position="127"/>
    </location>
    <ligand>
        <name>ATP</name>
        <dbReference type="ChEBI" id="CHEBI:30616"/>
    </ligand>
</feature>
<keyword evidence="5 14" id="KW-0436">Ligase</keyword>
<dbReference type="PANTHER" id="PTHR43445:SF3">
    <property type="entry name" value="UDP-N-ACETYLMURAMATE--L-ALANINE LIGASE"/>
    <property type="match status" value="1"/>
</dbReference>
<evidence type="ECO:0000256" key="6">
    <source>
        <dbReference type="ARBA" id="ARBA00022618"/>
    </source>
</evidence>
<evidence type="ECO:0000256" key="10">
    <source>
        <dbReference type="ARBA" id="ARBA00022984"/>
    </source>
</evidence>
<keyword evidence="10 14" id="KW-0573">Peptidoglycan synthesis</keyword>
<gene>
    <name evidence="14 18" type="primary">murC</name>
    <name evidence="18" type="ORF">H9X81_07725</name>
</gene>
<dbReference type="Pfam" id="PF08245">
    <property type="entry name" value="Mur_ligase_M"/>
    <property type="match status" value="1"/>
</dbReference>
<dbReference type="Proteomes" id="UP000724149">
    <property type="component" value="Unassembled WGS sequence"/>
</dbReference>
<dbReference type="SUPFAM" id="SSF53244">
    <property type="entry name" value="MurD-like peptide ligases, peptide-binding domain"/>
    <property type="match status" value="1"/>
</dbReference>
<evidence type="ECO:0000256" key="11">
    <source>
        <dbReference type="ARBA" id="ARBA00023306"/>
    </source>
</evidence>
<keyword evidence="6 14" id="KW-0132">Cell division</keyword>
<dbReference type="PANTHER" id="PTHR43445">
    <property type="entry name" value="UDP-N-ACETYLMURAMATE--L-ALANINE LIGASE-RELATED"/>
    <property type="match status" value="1"/>
</dbReference>
<dbReference type="InterPro" id="IPR050061">
    <property type="entry name" value="MurCDEF_pg_biosynth"/>
</dbReference>
<feature type="domain" description="Mur ligase central" evidence="17">
    <location>
        <begin position="119"/>
        <end position="296"/>
    </location>
</feature>
<evidence type="ECO:0000313" key="19">
    <source>
        <dbReference type="Proteomes" id="UP000724149"/>
    </source>
</evidence>
<feature type="domain" description="Mur ligase N-terminal catalytic" evidence="15">
    <location>
        <begin position="15"/>
        <end position="113"/>
    </location>
</feature>
<evidence type="ECO:0000256" key="3">
    <source>
        <dbReference type="ARBA" id="ARBA00012211"/>
    </source>
</evidence>
<name>A0ABS2GPP7_9FIRM</name>
<keyword evidence="8 14" id="KW-0067">ATP-binding</keyword>
<accession>A0ABS2GPP7</accession>
<dbReference type="GO" id="GO:0008763">
    <property type="term" value="F:UDP-N-acetylmuramate-L-alanine ligase activity"/>
    <property type="evidence" value="ECO:0007669"/>
    <property type="project" value="UniProtKB-EC"/>
</dbReference>
<dbReference type="RefSeq" id="WP_204721060.1">
    <property type="nucleotide sequence ID" value="NZ_JACSNR010000007.1"/>
</dbReference>
<dbReference type="Gene3D" id="3.40.50.720">
    <property type="entry name" value="NAD(P)-binding Rossmann-like Domain"/>
    <property type="match status" value="1"/>
</dbReference>
<dbReference type="NCBIfam" id="TIGR01082">
    <property type="entry name" value="murC"/>
    <property type="match status" value="1"/>
</dbReference>
<evidence type="ECO:0000256" key="1">
    <source>
        <dbReference type="ARBA" id="ARBA00004496"/>
    </source>
</evidence>
<comment type="pathway">
    <text evidence="2 14">Cell wall biogenesis; peptidoglycan biosynthesis.</text>
</comment>
<keyword evidence="4 14" id="KW-0963">Cytoplasm</keyword>
<dbReference type="Pfam" id="PF02875">
    <property type="entry name" value="Mur_ligase_C"/>
    <property type="match status" value="1"/>
</dbReference>
<dbReference type="SUPFAM" id="SSF51984">
    <property type="entry name" value="MurCD N-terminal domain"/>
    <property type="match status" value="1"/>
</dbReference>
<dbReference type="InterPro" id="IPR013221">
    <property type="entry name" value="Mur_ligase_cen"/>
</dbReference>
<evidence type="ECO:0000256" key="8">
    <source>
        <dbReference type="ARBA" id="ARBA00022840"/>
    </source>
</evidence>
<dbReference type="EC" id="6.3.2.8" evidence="3 14"/>
<evidence type="ECO:0000313" key="18">
    <source>
        <dbReference type="EMBL" id="MBM6923576.1"/>
    </source>
</evidence>
<dbReference type="Gene3D" id="3.40.1190.10">
    <property type="entry name" value="Mur-like, catalytic domain"/>
    <property type="match status" value="1"/>
</dbReference>
<evidence type="ECO:0000259" key="16">
    <source>
        <dbReference type="Pfam" id="PF02875"/>
    </source>
</evidence>
<keyword evidence="9 14" id="KW-0133">Cell shape</keyword>
<protein>
    <recommendedName>
        <fullName evidence="3 14">UDP-N-acetylmuramate--L-alanine ligase</fullName>
        <ecNumber evidence="3 14">6.3.2.8</ecNumber>
    </recommendedName>
    <alternativeName>
        <fullName evidence="14">UDP-N-acetylmuramoyl-L-alanine synthetase</fullName>
    </alternativeName>
</protein>
<proteinExistence type="inferred from homology"/>
<dbReference type="InterPro" id="IPR004101">
    <property type="entry name" value="Mur_ligase_C"/>
</dbReference>
<dbReference type="InterPro" id="IPR036565">
    <property type="entry name" value="Mur-like_cat_sf"/>
</dbReference>